<accession>A0ABS2MY17</accession>
<protein>
    <submittedName>
        <fullName evidence="4">Inosine-uridine nucleoside N-ribohydrolase</fullName>
    </submittedName>
</protein>
<dbReference type="SUPFAM" id="SSF53590">
    <property type="entry name" value="Nucleoside hydrolase"/>
    <property type="match status" value="1"/>
</dbReference>
<evidence type="ECO:0000313" key="5">
    <source>
        <dbReference type="Proteomes" id="UP001296943"/>
    </source>
</evidence>
<dbReference type="RefSeq" id="WP_204498010.1">
    <property type="nucleotide sequence ID" value="NZ_JAFBDR010000004.1"/>
</dbReference>
<dbReference type="InterPro" id="IPR001910">
    <property type="entry name" value="Inosine/uridine_hydrolase_dom"/>
</dbReference>
<reference evidence="4 5" key="1">
    <citation type="submission" date="2021-01" db="EMBL/GenBank/DDBJ databases">
        <title>Genomic Encyclopedia of Type Strains, Phase IV (KMG-IV): sequencing the most valuable type-strain genomes for metagenomic binning, comparative biology and taxonomic classification.</title>
        <authorList>
            <person name="Goeker M."/>
        </authorList>
    </citation>
    <scope>NUCLEOTIDE SEQUENCE [LARGE SCALE GENOMIC DNA]</scope>
    <source>
        <strain evidence="4 5">DSM 23711</strain>
    </source>
</reference>
<dbReference type="InterPro" id="IPR023186">
    <property type="entry name" value="IUNH"/>
</dbReference>
<keyword evidence="5" id="KW-1185">Reference proteome</keyword>
<sequence length="314" mass="35519">MNYNYQVPEHKKLRLIINTDAKNEADDQFAIVHALLTPKFDIKGIIAAHFGERKSDRSMEDSYDEIEKLLGLMDLQSEVNVVKGAPKAMPGEETSVMSDGAQLIIDEAMKDDSKPLYVIFLGPITDLACAYLQEPKIADKLTAIWIGGGVYPEGDREFNLSNDISAANVILKSAIPLWQVPKNVYRMVKVGIAELEHRIRPHGEIGNYLFEQLAEYNHSPYWRNPWGDSWCLGDSPAVSLLIDDHPFHYEEKDAPLVTEDMCYVSGASNSSRKIRVYNYIDSRFTLEDMFAKIALNYPEKSKTLLNKEVVNSEN</sequence>
<dbReference type="Pfam" id="PF01156">
    <property type="entry name" value="IU_nuc_hydro"/>
    <property type="match status" value="1"/>
</dbReference>
<dbReference type="Gene3D" id="3.90.245.10">
    <property type="entry name" value="Ribonucleoside hydrolase-like"/>
    <property type="match status" value="1"/>
</dbReference>
<organism evidence="4 5">
    <name type="scientific">Aquibacillus albus</name>
    <dbReference type="NCBI Taxonomy" id="1168171"/>
    <lineage>
        <taxon>Bacteria</taxon>
        <taxon>Bacillati</taxon>
        <taxon>Bacillota</taxon>
        <taxon>Bacilli</taxon>
        <taxon>Bacillales</taxon>
        <taxon>Bacillaceae</taxon>
        <taxon>Aquibacillus</taxon>
    </lineage>
</organism>
<keyword evidence="1" id="KW-0378">Hydrolase</keyword>
<comment type="caution">
    <text evidence="4">The sequence shown here is derived from an EMBL/GenBank/DDBJ whole genome shotgun (WGS) entry which is preliminary data.</text>
</comment>
<dbReference type="InterPro" id="IPR036452">
    <property type="entry name" value="Ribo_hydro-like"/>
</dbReference>
<dbReference type="Proteomes" id="UP001296943">
    <property type="component" value="Unassembled WGS sequence"/>
</dbReference>
<evidence type="ECO:0000259" key="3">
    <source>
        <dbReference type="Pfam" id="PF01156"/>
    </source>
</evidence>
<evidence type="ECO:0000256" key="1">
    <source>
        <dbReference type="ARBA" id="ARBA00022801"/>
    </source>
</evidence>
<dbReference type="PANTHER" id="PTHR12304:SF4">
    <property type="entry name" value="URIDINE NUCLEOSIDASE"/>
    <property type="match status" value="1"/>
</dbReference>
<keyword evidence="2" id="KW-0326">Glycosidase</keyword>
<evidence type="ECO:0000256" key="2">
    <source>
        <dbReference type="ARBA" id="ARBA00023295"/>
    </source>
</evidence>
<dbReference type="PANTHER" id="PTHR12304">
    <property type="entry name" value="INOSINE-URIDINE PREFERRING NUCLEOSIDE HYDROLASE"/>
    <property type="match status" value="1"/>
</dbReference>
<dbReference type="EMBL" id="JAFBDR010000004">
    <property type="protein sequence ID" value="MBM7570585.1"/>
    <property type="molecule type" value="Genomic_DNA"/>
</dbReference>
<gene>
    <name evidence="4" type="ORF">JOC48_001063</name>
</gene>
<name>A0ABS2MY17_9BACI</name>
<proteinExistence type="predicted"/>
<evidence type="ECO:0000313" key="4">
    <source>
        <dbReference type="EMBL" id="MBM7570585.1"/>
    </source>
</evidence>
<feature type="domain" description="Inosine/uridine-preferring nucleoside hydrolase" evidence="3">
    <location>
        <begin position="15"/>
        <end position="252"/>
    </location>
</feature>